<dbReference type="PANTHER" id="PTHR43057:SF1">
    <property type="entry name" value="ARSENICAL-RESISTANCE PROTEIN 3"/>
    <property type="match status" value="1"/>
</dbReference>
<proteinExistence type="inferred from homology"/>
<dbReference type="Pfam" id="PF01758">
    <property type="entry name" value="SBF"/>
    <property type="match status" value="1"/>
</dbReference>
<dbReference type="EMBL" id="CP033932">
    <property type="protein sequence ID" value="AZB25257.1"/>
    <property type="molecule type" value="Genomic_DNA"/>
</dbReference>
<dbReference type="InterPro" id="IPR002657">
    <property type="entry name" value="BilAc:Na_symport/Acr3"/>
</dbReference>
<evidence type="ECO:0000256" key="6">
    <source>
        <dbReference type="ARBA" id="ARBA00022989"/>
    </source>
</evidence>
<dbReference type="InterPro" id="IPR004706">
    <property type="entry name" value="Arsenical-R_Acr3"/>
</dbReference>
<evidence type="ECO:0000256" key="3">
    <source>
        <dbReference type="ARBA" id="ARBA00022448"/>
    </source>
</evidence>
<dbReference type="InterPro" id="IPR038770">
    <property type="entry name" value="Na+/solute_symporter_sf"/>
</dbReference>
<sequence length="319" mass="35602">MITKEILEKRQIGIYIVTLLISAIIGLNWGNSKILEHTIEPVIGILLYSMFCQIPFLKLKKTFQNPSFFKALLVGNFILIPLLVWVLISIFPVTILISVGVLLVLLTPCIDYVIVFTYLGKGDSQSVLASTPLLFIIQMLLLPLFLWIFLGREIINIIQVTPFVKSFIYLIIIPFILSVLTQTASKSNNKIGNTIMDFSSWLPVPFMALTFFVVTASQISSLYNNPEPILTVIPIYIAFAICAPFIGMLSSKIFKVNLYGTRAIAFSTSTRNSLVVLPLGLSLPAPDNQLVGVVIVTQTIVEIIFELIYIKIIPYIIRG</sequence>
<evidence type="ECO:0000313" key="9">
    <source>
        <dbReference type="EMBL" id="AZB25257.1"/>
    </source>
</evidence>
<evidence type="ECO:0000313" key="10">
    <source>
        <dbReference type="Proteomes" id="UP000271193"/>
    </source>
</evidence>
<dbReference type="GeneID" id="99065542"/>
<gene>
    <name evidence="9" type="ORF">EG339_12060</name>
</gene>
<keyword evidence="3" id="KW-0813">Transport</keyword>
<keyword evidence="5 8" id="KW-0812">Transmembrane</keyword>
<name>A0A3G6TBG8_9FLAO</name>
<feature type="transmembrane region" description="Helical" evidence="8">
    <location>
        <begin position="97"/>
        <end position="119"/>
    </location>
</feature>
<dbReference type="AlphaFoldDB" id="A0A3G6TBG8"/>
<comment type="subcellular location">
    <subcellularLocation>
        <location evidence="1">Cell membrane</location>
        <topology evidence="1">Multi-pass membrane protein</topology>
    </subcellularLocation>
</comment>
<evidence type="ECO:0000256" key="4">
    <source>
        <dbReference type="ARBA" id="ARBA00022475"/>
    </source>
</evidence>
<accession>A0A3G6TBG8</accession>
<organism evidence="9 10">
    <name type="scientific">Chryseobacterium bernardetii</name>
    <dbReference type="NCBI Taxonomy" id="1241978"/>
    <lineage>
        <taxon>Bacteria</taxon>
        <taxon>Pseudomonadati</taxon>
        <taxon>Bacteroidota</taxon>
        <taxon>Flavobacteriia</taxon>
        <taxon>Flavobacteriales</taxon>
        <taxon>Weeksellaceae</taxon>
        <taxon>Chryseobacterium group</taxon>
        <taxon>Chryseobacterium</taxon>
    </lineage>
</organism>
<dbReference type="KEGG" id="cben:EG339_12060"/>
<evidence type="ECO:0000256" key="2">
    <source>
        <dbReference type="ARBA" id="ARBA00010110"/>
    </source>
</evidence>
<dbReference type="Proteomes" id="UP000271193">
    <property type="component" value="Chromosome"/>
</dbReference>
<feature type="transmembrane region" description="Helical" evidence="8">
    <location>
        <begin position="131"/>
        <end position="150"/>
    </location>
</feature>
<dbReference type="PANTHER" id="PTHR43057">
    <property type="entry name" value="ARSENITE EFFLUX TRANSPORTER"/>
    <property type="match status" value="1"/>
</dbReference>
<protein>
    <submittedName>
        <fullName evidence="9">Arsenic resistance protein</fullName>
    </submittedName>
</protein>
<dbReference type="Gene3D" id="1.20.1530.20">
    <property type="match status" value="1"/>
</dbReference>
<dbReference type="RefSeq" id="WP_123870278.1">
    <property type="nucleotide sequence ID" value="NZ_CP033932.1"/>
</dbReference>
<dbReference type="GO" id="GO:0015105">
    <property type="term" value="F:arsenite transmembrane transporter activity"/>
    <property type="evidence" value="ECO:0007669"/>
    <property type="project" value="TreeGrafter"/>
</dbReference>
<evidence type="ECO:0000256" key="5">
    <source>
        <dbReference type="ARBA" id="ARBA00022692"/>
    </source>
</evidence>
<feature type="transmembrane region" description="Helical" evidence="8">
    <location>
        <begin position="201"/>
        <end position="223"/>
    </location>
</feature>
<feature type="transmembrane region" description="Helical" evidence="8">
    <location>
        <begin position="12"/>
        <end position="30"/>
    </location>
</feature>
<dbReference type="GO" id="GO:0015297">
    <property type="term" value="F:antiporter activity"/>
    <property type="evidence" value="ECO:0007669"/>
    <property type="project" value="InterPro"/>
</dbReference>
<evidence type="ECO:0000256" key="8">
    <source>
        <dbReference type="SAM" id="Phobius"/>
    </source>
</evidence>
<evidence type="ECO:0000256" key="7">
    <source>
        <dbReference type="ARBA" id="ARBA00023136"/>
    </source>
</evidence>
<comment type="similarity">
    <text evidence="2">Belongs to the arsenical resistance-3 (ACR3) (TC 2.A.59) family.</text>
</comment>
<feature type="transmembrane region" description="Helical" evidence="8">
    <location>
        <begin position="229"/>
        <end position="251"/>
    </location>
</feature>
<dbReference type="GO" id="GO:0015104">
    <property type="term" value="F:antimonite transmembrane transporter activity"/>
    <property type="evidence" value="ECO:0007669"/>
    <property type="project" value="TreeGrafter"/>
</dbReference>
<keyword evidence="10" id="KW-1185">Reference proteome</keyword>
<keyword evidence="6 8" id="KW-1133">Transmembrane helix</keyword>
<keyword evidence="7 8" id="KW-0472">Membrane</keyword>
<evidence type="ECO:0000256" key="1">
    <source>
        <dbReference type="ARBA" id="ARBA00004651"/>
    </source>
</evidence>
<feature type="transmembrane region" description="Helical" evidence="8">
    <location>
        <begin position="71"/>
        <end position="91"/>
    </location>
</feature>
<feature type="transmembrane region" description="Helical" evidence="8">
    <location>
        <begin position="289"/>
        <end position="310"/>
    </location>
</feature>
<keyword evidence="4" id="KW-1003">Cell membrane</keyword>
<dbReference type="GO" id="GO:0005886">
    <property type="term" value="C:plasma membrane"/>
    <property type="evidence" value="ECO:0007669"/>
    <property type="project" value="UniProtKB-SubCell"/>
</dbReference>
<feature type="transmembrane region" description="Helical" evidence="8">
    <location>
        <begin position="162"/>
        <end position="180"/>
    </location>
</feature>
<reference evidence="10" key="1">
    <citation type="submission" date="2018-11" db="EMBL/GenBank/DDBJ databases">
        <title>Proposal to divide the Flavobacteriaceae and reorganize its genera based on Amino Acid Identity values calculated from whole genome sequences.</title>
        <authorList>
            <person name="Nicholson A.C."/>
            <person name="Gulvik C.A."/>
            <person name="Whitney A.M."/>
            <person name="Humrighouse B.W."/>
            <person name="Bell M."/>
            <person name="Holmes B."/>
            <person name="Steigerwalt A.G."/>
            <person name="Villarma A."/>
            <person name="Sheth M."/>
            <person name="Batra D."/>
            <person name="Pryor J."/>
            <person name="Bernardet J.-F."/>
            <person name="Hugo C."/>
            <person name="Kampfer P."/>
            <person name="Newman J."/>
            <person name="McQuiston J.R."/>
        </authorList>
    </citation>
    <scope>NUCLEOTIDE SEQUENCE [LARGE SCALE GENOMIC DNA]</scope>
    <source>
        <strain evidence="10">G0229</strain>
    </source>
</reference>